<dbReference type="Pfam" id="PF04865">
    <property type="entry name" value="Baseplate_J"/>
    <property type="match status" value="1"/>
</dbReference>
<dbReference type="RefSeq" id="WP_054519899.1">
    <property type="nucleotide sequence ID" value="NZ_CP011564.1"/>
</dbReference>
<evidence type="ECO:0000259" key="1">
    <source>
        <dbReference type="Pfam" id="PF04865"/>
    </source>
</evidence>
<feature type="domain" description="Baseplate protein J-like barrel" evidence="1">
    <location>
        <begin position="99"/>
        <end position="197"/>
    </location>
</feature>
<dbReference type="EMBL" id="CP011564">
    <property type="protein sequence ID" value="ALG82893.1"/>
    <property type="molecule type" value="Genomic_DNA"/>
</dbReference>
<organism evidence="2 3">
    <name type="scientific">Halanaeroarchaeum sulfurireducens</name>
    <dbReference type="NCBI Taxonomy" id="1604004"/>
    <lineage>
        <taxon>Archaea</taxon>
        <taxon>Methanobacteriati</taxon>
        <taxon>Methanobacteriota</taxon>
        <taxon>Stenosarchaea group</taxon>
        <taxon>Halobacteria</taxon>
        <taxon>Halobacteriales</taxon>
        <taxon>Halobacteriaceae</taxon>
        <taxon>Halanaeroarchaeum</taxon>
    </lineage>
</organism>
<dbReference type="PANTHER" id="PTHR37829">
    <property type="entry name" value="PHAGE-LIKE ELEMENT PBSX PROTEIN XKDT"/>
    <property type="match status" value="1"/>
</dbReference>
<reference evidence="3" key="1">
    <citation type="submission" date="2015-05" db="EMBL/GenBank/DDBJ databases">
        <title>Complete genome sequence of Halanaeroarchaeum sulfurireducens type strain M27-SA2, a sulfate-reducer haloarchaeon from marine anoxic lake Medee.</title>
        <authorList>
            <person name="Messina E."/>
            <person name="Kublanov I.V."/>
            <person name="Toshchakov S."/>
            <person name="Arcadi E."/>
            <person name="La Spada G."/>
            <person name="La Cono V."/>
            <person name="Yakimov M.M."/>
        </authorList>
    </citation>
    <scope>NUCLEOTIDE SEQUENCE [LARGE SCALE GENOMIC DNA]</scope>
    <source>
        <strain evidence="3">M27-SA2</strain>
    </source>
</reference>
<dbReference type="KEGG" id="hsf:HLASA_2018"/>
<evidence type="ECO:0000313" key="2">
    <source>
        <dbReference type="EMBL" id="ALG82893.1"/>
    </source>
</evidence>
<dbReference type="InterPro" id="IPR006949">
    <property type="entry name" value="Barrel_Baseplate_J-like"/>
</dbReference>
<dbReference type="GeneID" id="26011349"/>
<dbReference type="AlphaFoldDB" id="A0A0N9N791"/>
<dbReference type="STRING" id="1604004.HLASA_2018"/>
<proteinExistence type="predicted"/>
<evidence type="ECO:0000313" key="3">
    <source>
        <dbReference type="Proteomes" id="UP000060390"/>
    </source>
</evidence>
<name>A0A0N9N791_9EURY</name>
<reference evidence="2 3" key="2">
    <citation type="journal article" date="2016" name="Stand. Genomic Sci.">
        <title>Complete genome sequence of 'Halanaeroarchaeum sulfurireducens' M27-SA2, a sulfur-reducing and acetate-oxidizing haloarchaeon from the deep-sea hypersaline anoxic lake Medee.</title>
        <authorList>
            <person name="Messina E."/>
            <person name="Sorokin D.Y."/>
            <person name="Kublanov I.V."/>
            <person name="Toshchakov S."/>
            <person name="Lopatina A."/>
            <person name="Arcadi E."/>
            <person name="Smedile F."/>
            <person name="La Spada G."/>
            <person name="La Cono V."/>
            <person name="Yakimov M.M."/>
        </authorList>
    </citation>
    <scope>NUCLEOTIDE SEQUENCE [LARGE SCALE GENOMIC DNA]</scope>
    <source>
        <strain evidence="2 3">M27-SA2</strain>
    </source>
</reference>
<accession>A0A0N9N791</accession>
<dbReference type="PANTHER" id="PTHR37829:SF3">
    <property type="entry name" value="PROTEIN JAYE-RELATED"/>
    <property type="match status" value="1"/>
</dbReference>
<dbReference type="Proteomes" id="UP000060390">
    <property type="component" value="Chromosome"/>
</dbReference>
<sequence>MSYGVQQDGSFERKHVDTIRHDLKRIFKNELGEDIELRPSSPITQIIDATAIELARQWAAAEGAYYASFYQDASGEALDKQLALAGFSRIPTRPATGEVEFSRSDPAPSDVTISAGTTITTERTETRPRIPFETTESATLTKGATSVMAPIEGLKPWQTDLDEQWLGEETNVAAGTIVRFEDPVSGVDAVTNPKPTGNSTVGFVEGRDRETDAEFKLRYENTFAAPGSSTPPAMEASIFQFDEDIVSVRVEERRDDQNNEYGPEVVVLAPNVADDRIAQAILESRGAGLQSYGALSGIATMDDGRERTESFERADRITIYVDVDLTTSSTFPDDGETRIENSIIRYIGGQAHDGIQYPGLEIGEDVIYDQVKRRVMEVRGVVQADVYLGTSDSPQSESNVTIGDLEVAMTGTDEVAVTDV</sequence>
<protein>
    <recommendedName>
        <fullName evidence="1">Baseplate protein J-like barrel domain-containing protein</fullName>
    </recommendedName>
</protein>
<dbReference type="InterPro" id="IPR052399">
    <property type="entry name" value="Phage_Baseplate_Assmbl_Protein"/>
</dbReference>
<gene>
    <name evidence="2" type="ORF">HLASA_2018</name>
</gene>